<dbReference type="Proteomes" id="UP001269375">
    <property type="component" value="Unassembled WGS sequence"/>
</dbReference>
<evidence type="ECO:0000313" key="2">
    <source>
        <dbReference type="Proteomes" id="UP001269375"/>
    </source>
</evidence>
<gene>
    <name evidence="1" type="ORF">QC825_14925</name>
</gene>
<evidence type="ECO:0000313" key="1">
    <source>
        <dbReference type="EMBL" id="MDR5897363.1"/>
    </source>
</evidence>
<accession>A0ABU1GZB8</accession>
<dbReference type="EMBL" id="JARWAO010000011">
    <property type="protein sequence ID" value="MDR5897363.1"/>
    <property type="molecule type" value="Genomic_DNA"/>
</dbReference>
<reference evidence="1 2" key="1">
    <citation type="submission" date="2023-04" db="EMBL/GenBank/DDBJ databases">
        <title>A long-awaited taxogenomic arrangement of the family Halomonadaceae.</title>
        <authorList>
            <person name="De La Haba R."/>
            <person name="Chuvochina M."/>
            <person name="Wittouck S."/>
            <person name="Arahal D.R."/>
            <person name="Sanchez-Porro C."/>
            <person name="Hugenholtz P."/>
            <person name="Ventosa A."/>
        </authorList>
    </citation>
    <scope>NUCLEOTIDE SEQUENCE [LARGE SCALE GENOMIC DNA]</scope>
    <source>
        <strain evidence="1 2">DSM 22428</strain>
    </source>
</reference>
<protein>
    <submittedName>
        <fullName evidence="1">Phage tail tape measure protein</fullName>
    </submittedName>
</protein>
<dbReference type="RefSeq" id="WP_251594954.1">
    <property type="nucleotide sequence ID" value="NZ_JAMLJI010000004.1"/>
</dbReference>
<organism evidence="1 2">
    <name type="scientific">Larsenimonas suaedae</name>
    <dbReference type="NCBI Taxonomy" id="1851019"/>
    <lineage>
        <taxon>Bacteria</taxon>
        <taxon>Pseudomonadati</taxon>
        <taxon>Pseudomonadota</taxon>
        <taxon>Gammaproteobacteria</taxon>
        <taxon>Oceanospirillales</taxon>
        <taxon>Halomonadaceae</taxon>
        <taxon>Larsenimonas</taxon>
    </lineage>
</organism>
<keyword evidence="2" id="KW-1185">Reference proteome</keyword>
<proteinExistence type="predicted"/>
<dbReference type="NCBIfam" id="TIGR01760">
    <property type="entry name" value="tape_meas_TP901"/>
    <property type="match status" value="1"/>
</dbReference>
<name>A0ABU1GZB8_9GAMM</name>
<dbReference type="InterPro" id="IPR010090">
    <property type="entry name" value="Phage_tape_meas"/>
</dbReference>
<comment type="caution">
    <text evidence="1">The sequence shown here is derived from an EMBL/GenBank/DDBJ whole genome shotgun (WGS) entry which is preliminary data.</text>
</comment>
<sequence length="103" mass="10820">MSTGQLDALIDNLSNAYGENAEMARVRADNLGGGLKSLRSVWEGVGISVTDTNDGPLRELIQSITVITLGIGDWIKKNPKLAGTLAAFCRHSVKRCCGSGASS</sequence>